<feature type="region of interest" description="Disordered" evidence="1">
    <location>
        <begin position="1"/>
        <end position="73"/>
    </location>
</feature>
<evidence type="ECO:0000313" key="2">
    <source>
        <dbReference type="EMBL" id="CAK0824501.1"/>
    </source>
</evidence>
<feature type="compositionally biased region" description="Low complexity" evidence="1">
    <location>
        <begin position="1"/>
        <end position="16"/>
    </location>
</feature>
<name>A0ABN9RYK6_9DINO</name>
<reference evidence="2" key="1">
    <citation type="submission" date="2023-10" db="EMBL/GenBank/DDBJ databases">
        <authorList>
            <person name="Chen Y."/>
            <person name="Shah S."/>
            <person name="Dougan E. K."/>
            <person name="Thang M."/>
            <person name="Chan C."/>
        </authorList>
    </citation>
    <scope>NUCLEOTIDE SEQUENCE [LARGE SCALE GENOMIC DNA]</scope>
</reference>
<evidence type="ECO:0000256" key="1">
    <source>
        <dbReference type="SAM" id="MobiDB-lite"/>
    </source>
</evidence>
<evidence type="ECO:0000313" key="3">
    <source>
        <dbReference type="Proteomes" id="UP001189429"/>
    </source>
</evidence>
<accession>A0ABN9RYK6</accession>
<dbReference type="EMBL" id="CAUYUJ010008634">
    <property type="protein sequence ID" value="CAK0824501.1"/>
    <property type="molecule type" value="Genomic_DNA"/>
</dbReference>
<dbReference type="Proteomes" id="UP001189429">
    <property type="component" value="Unassembled WGS sequence"/>
</dbReference>
<proteinExistence type="predicted"/>
<organism evidence="2 3">
    <name type="scientific">Prorocentrum cordatum</name>
    <dbReference type="NCBI Taxonomy" id="2364126"/>
    <lineage>
        <taxon>Eukaryota</taxon>
        <taxon>Sar</taxon>
        <taxon>Alveolata</taxon>
        <taxon>Dinophyceae</taxon>
        <taxon>Prorocentrales</taxon>
        <taxon>Prorocentraceae</taxon>
        <taxon>Prorocentrum</taxon>
    </lineage>
</organism>
<feature type="compositionally biased region" description="Pro residues" evidence="1">
    <location>
        <begin position="17"/>
        <end position="34"/>
    </location>
</feature>
<comment type="caution">
    <text evidence="2">The sequence shown here is derived from an EMBL/GenBank/DDBJ whole genome shotgun (WGS) entry which is preliminary data.</text>
</comment>
<sequence>MAGPLLGVAAHAAVAPPKAPSTHEPPPVPMPAEFPPTQSRGEHAGSTLLPGVKSRDTTQDGDAGAVERQLSQAHQVGKQVSLFPSEQNSPGAAKAAKVGMVLSDLQNKAPLL</sequence>
<protein>
    <submittedName>
        <fullName evidence="2">Uncharacterized protein</fullName>
    </submittedName>
</protein>
<gene>
    <name evidence="2" type="ORF">PCOR1329_LOCUS24892</name>
</gene>
<keyword evidence="3" id="KW-1185">Reference proteome</keyword>